<reference evidence="2" key="1">
    <citation type="journal article" date="2019" name="Int. J. Syst. Evol. Microbiol.">
        <title>The Global Catalogue of Microorganisms (GCM) 10K type strain sequencing project: providing services to taxonomists for standard genome sequencing and annotation.</title>
        <authorList>
            <consortium name="The Broad Institute Genomics Platform"/>
            <consortium name="The Broad Institute Genome Sequencing Center for Infectious Disease"/>
            <person name="Wu L."/>
            <person name="Ma J."/>
        </authorList>
    </citation>
    <scope>NUCLEOTIDE SEQUENCE [LARGE SCALE GENOMIC DNA]</scope>
    <source>
        <strain evidence="2">CGMCC 1.12770</strain>
    </source>
</reference>
<comment type="caution">
    <text evidence="1">The sequence shown here is derived from an EMBL/GenBank/DDBJ whole genome shotgun (WGS) entry which is preliminary data.</text>
</comment>
<keyword evidence="2" id="KW-1185">Reference proteome</keyword>
<dbReference type="Pfam" id="PF14198">
    <property type="entry name" value="TnpV"/>
    <property type="match status" value="1"/>
</dbReference>
<name>A0ABQ1ZIE4_9BACL</name>
<dbReference type="RefSeq" id="WP_373288560.1">
    <property type="nucleotide sequence ID" value="NZ_BMFU01000011.1"/>
</dbReference>
<dbReference type="EMBL" id="BMFU01000011">
    <property type="protein sequence ID" value="GGH67967.1"/>
    <property type="molecule type" value="Genomic_DNA"/>
</dbReference>
<organism evidence="1 2">
    <name type="scientific">Paenibacillus silvae</name>
    <dbReference type="NCBI Taxonomy" id="1325358"/>
    <lineage>
        <taxon>Bacteria</taxon>
        <taxon>Bacillati</taxon>
        <taxon>Bacillota</taxon>
        <taxon>Bacilli</taxon>
        <taxon>Bacillales</taxon>
        <taxon>Paenibacillaceae</taxon>
        <taxon>Paenibacillus</taxon>
    </lineage>
</organism>
<evidence type="ECO:0000313" key="1">
    <source>
        <dbReference type="EMBL" id="GGH67967.1"/>
    </source>
</evidence>
<protein>
    <submittedName>
        <fullName evidence="1">TnpV protein</fullName>
    </submittedName>
</protein>
<evidence type="ECO:0000313" key="2">
    <source>
        <dbReference type="Proteomes" id="UP000652153"/>
    </source>
</evidence>
<accession>A0ABQ1ZIE4</accession>
<dbReference type="Proteomes" id="UP000652153">
    <property type="component" value="Unassembled WGS sequence"/>
</dbReference>
<sequence length="115" mass="13160">MSMELTYTRQGDYLLPNLAMPEEVTPIGKYGMLRKSYLQTEQMGMYASLMLSGKLHAHLTEIEQTLRQQLEVTMNQLLLTQPAPDKASDPMAWMAHMNSLKQQAEELLLPELIYS</sequence>
<dbReference type="InterPro" id="IPR026989">
    <property type="entry name" value="TnpV"/>
</dbReference>
<gene>
    <name evidence="1" type="ORF">GCM10008014_49970</name>
</gene>
<proteinExistence type="predicted"/>